<dbReference type="Proteomes" id="UP000297245">
    <property type="component" value="Unassembled WGS sequence"/>
</dbReference>
<reference evidence="1 2" key="1">
    <citation type="journal article" date="2019" name="Nat. Ecol. Evol.">
        <title>Megaphylogeny resolves global patterns of mushroom evolution.</title>
        <authorList>
            <person name="Varga T."/>
            <person name="Krizsan K."/>
            <person name="Foldi C."/>
            <person name="Dima B."/>
            <person name="Sanchez-Garcia M."/>
            <person name="Sanchez-Ramirez S."/>
            <person name="Szollosi G.J."/>
            <person name="Szarkandi J.G."/>
            <person name="Papp V."/>
            <person name="Albert L."/>
            <person name="Andreopoulos W."/>
            <person name="Angelini C."/>
            <person name="Antonin V."/>
            <person name="Barry K.W."/>
            <person name="Bougher N.L."/>
            <person name="Buchanan P."/>
            <person name="Buyck B."/>
            <person name="Bense V."/>
            <person name="Catcheside P."/>
            <person name="Chovatia M."/>
            <person name="Cooper J."/>
            <person name="Damon W."/>
            <person name="Desjardin D."/>
            <person name="Finy P."/>
            <person name="Geml J."/>
            <person name="Haridas S."/>
            <person name="Hughes K."/>
            <person name="Justo A."/>
            <person name="Karasinski D."/>
            <person name="Kautmanova I."/>
            <person name="Kiss B."/>
            <person name="Kocsube S."/>
            <person name="Kotiranta H."/>
            <person name="LaButti K.M."/>
            <person name="Lechner B.E."/>
            <person name="Liimatainen K."/>
            <person name="Lipzen A."/>
            <person name="Lukacs Z."/>
            <person name="Mihaltcheva S."/>
            <person name="Morgado L.N."/>
            <person name="Niskanen T."/>
            <person name="Noordeloos M.E."/>
            <person name="Ohm R.A."/>
            <person name="Ortiz-Santana B."/>
            <person name="Ovrebo C."/>
            <person name="Racz N."/>
            <person name="Riley R."/>
            <person name="Savchenko A."/>
            <person name="Shiryaev A."/>
            <person name="Soop K."/>
            <person name="Spirin V."/>
            <person name="Szebenyi C."/>
            <person name="Tomsovsky M."/>
            <person name="Tulloss R.E."/>
            <person name="Uehling J."/>
            <person name="Grigoriev I.V."/>
            <person name="Vagvolgyi C."/>
            <person name="Papp T."/>
            <person name="Martin F.M."/>
            <person name="Miettinen O."/>
            <person name="Hibbett D.S."/>
            <person name="Nagy L.G."/>
        </authorList>
    </citation>
    <scope>NUCLEOTIDE SEQUENCE [LARGE SCALE GENOMIC DNA]</scope>
    <source>
        <strain evidence="1 2">CBS 962.96</strain>
    </source>
</reference>
<dbReference type="InterPro" id="IPR029058">
    <property type="entry name" value="AB_hydrolase_fold"/>
</dbReference>
<gene>
    <name evidence="1" type="ORF">K435DRAFT_865034</name>
</gene>
<dbReference type="AlphaFoldDB" id="A0A4S8LKL3"/>
<sequence length="109" mass="11608">MNPEKPLKLLVNGVDNESLFHAAMGGSPSLSVTPDFNSTEVESLFNQFAAFANCGTNKDVLGSLRATDLADLTDAWDGSVANRTSTILNSAPISDGEFIDLRHGVHRMG</sequence>
<dbReference type="SUPFAM" id="SSF53474">
    <property type="entry name" value="alpha/beta-Hydrolases"/>
    <property type="match status" value="1"/>
</dbReference>
<accession>A0A4S8LKL3</accession>
<name>A0A4S8LKL3_DENBC</name>
<dbReference type="EMBL" id="ML179359">
    <property type="protein sequence ID" value="THU89694.1"/>
    <property type="molecule type" value="Genomic_DNA"/>
</dbReference>
<keyword evidence="2" id="KW-1185">Reference proteome</keyword>
<dbReference type="OrthoDB" id="408631at2759"/>
<evidence type="ECO:0000313" key="1">
    <source>
        <dbReference type="EMBL" id="THU89694.1"/>
    </source>
</evidence>
<dbReference type="Gene3D" id="3.40.50.1820">
    <property type="entry name" value="alpha/beta hydrolase"/>
    <property type="match status" value="1"/>
</dbReference>
<evidence type="ECO:0000313" key="2">
    <source>
        <dbReference type="Proteomes" id="UP000297245"/>
    </source>
</evidence>
<protein>
    <submittedName>
        <fullName evidence="1">Uncharacterized protein</fullName>
    </submittedName>
</protein>
<organism evidence="1 2">
    <name type="scientific">Dendrothele bispora (strain CBS 962.96)</name>
    <dbReference type="NCBI Taxonomy" id="1314807"/>
    <lineage>
        <taxon>Eukaryota</taxon>
        <taxon>Fungi</taxon>
        <taxon>Dikarya</taxon>
        <taxon>Basidiomycota</taxon>
        <taxon>Agaricomycotina</taxon>
        <taxon>Agaricomycetes</taxon>
        <taxon>Agaricomycetidae</taxon>
        <taxon>Agaricales</taxon>
        <taxon>Agaricales incertae sedis</taxon>
        <taxon>Dendrothele</taxon>
    </lineage>
</organism>
<proteinExistence type="predicted"/>